<dbReference type="CDD" id="cd06550">
    <property type="entry name" value="TM_ABC_iron-siderophores_like"/>
    <property type="match status" value="1"/>
</dbReference>
<keyword evidence="3" id="KW-0813">Transport</keyword>
<gene>
    <name evidence="9" type="ORF">ACFFNY_22340</name>
</gene>
<evidence type="ECO:0000256" key="1">
    <source>
        <dbReference type="ARBA" id="ARBA00004651"/>
    </source>
</evidence>
<evidence type="ECO:0000256" key="7">
    <source>
        <dbReference type="ARBA" id="ARBA00023136"/>
    </source>
</evidence>
<dbReference type="InterPro" id="IPR000522">
    <property type="entry name" value="ABC_transptr_permease_BtuC"/>
</dbReference>
<evidence type="ECO:0000256" key="2">
    <source>
        <dbReference type="ARBA" id="ARBA00007935"/>
    </source>
</evidence>
<keyword evidence="4" id="KW-1003">Cell membrane</keyword>
<dbReference type="SUPFAM" id="SSF81345">
    <property type="entry name" value="ABC transporter involved in vitamin B12 uptake, BtuC"/>
    <property type="match status" value="1"/>
</dbReference>
<dbReference type="Proteomes" id="UP001589619">
    <property type="component" value="Unassembled WGS sequence"/>
</dbReference>
<evidence type="ECO:0000256" key="3">
    <source>
        <dbReference type="ARBA" id="ARBA00022448"/>
    </source>
</evidence>
<evidence type="ECO:0000256" key="5">
    <source>
        <dbReference type="ARBA" id="ARBA00022692"/>
    </source>
</evidence>
<keyword evidence="10" id="KW-1185">Reference proteome</keyword>
<name>A0ABV5W176_9BACL</name>
<feature type="transmembrane region" description="Helical" evidence="8">
    <location>
        <begin position="73"/>
        <end position="90"/>
    </location>
</feature>
<keyword evidence="5 8" id="KW-0812">Transmembrane</keyword>
<dbReference type="Gene3D" id="1.10.3470.10">
    <property type="entry name" value="ABC transporter involved in vitamin B12 uptake, BtuC"/>
    <property type="match status" value="1"/>
</dbReference>
<sequence>MKSAATISRRRRASSFGKLAYFTLLLVLLIAAVLISLNTGLLRIGPAETVRTLFGMGTGDSSIVLLHIRLPRIAIAILVGAAFAASGAIMQGVSQNGLADPGILGINAGAGLAVVAYIAFGYGKIQYAPVYMLPLMAFTGAAAAATLVFALSYRKGRIAPLRLALVGIAVGSGISALMLFLTYRMNAYNYDFVKIWMTGSIWGTNWTYVLVAFVWIAALLPFAIYKANRLNLLDLGDELAVGLGVSVQRERVLFMAIAAGLAGTAVAVAGSIGFVGLIAPHLARRTIGLQYRLLLPASALLGAALVVTADTIGRVLVQPLEIPVGVVVAAVGAPYFLYLLTRK</sequence>
<accession>A0ABV5W176</accession>
<evidence type="ECO:0000256" key="8">
    <source>
        <dbReference type="SAM" id="Phobius"/>
    </source>
</evidence>
<dbReference type="InterPro" id="IPR037294">
    <property type="entry name" value="ABC_BtuC-like"/>
</dbReference>
<dbReference type="PANTHER" id="PTHR30472">
    <property type="entry name" value="FERRIC ENTEROBACTIN TRANSPORT SYSTEM PERMEASE PROTEIN"/>
    <property type="match status" value="1"/>
</dbReference>
<evidence type="ECO:0000313" key="9">
    <source>
        <dbReference type="EMBL" id="MFB9754319.1"/>
    </source>
</evidence>
<feature type="transmembrane region" description="Helical" evidence="8">
    <location>
        <begin position="291"/>
        <end position="308"/>
    </location>
</feature>
<dbReference type="RefSeq" id="WP_344913781.1">
    <property type="nucleotide sequence ID" value="NZ_BAAAYO010000013.1"/>
</dbReference>
<feature type="transmembrane region" description="Helical" evidence="8">
    <location>
        <begin position="128"/>
        <end position="151"/>
    </location>
</feature>
<feature type="transmembrane region" description="Helical" evidence="8">
    <location>
        <begin position="163"/>
        <end position="185"/>
    </location>
</feature>
<feature type="transmembrane region" description="Helical" evidence="8">
    <location>
        <begin position="102"/>
        <end position="122"/>
    </location>
</feature>
<evidence type="ECO:0000256" key="6">
    <source>
        <dbReference type="ARBA" id="ARBA00022989"/>
    </source>
</evidence>
<protein>
    <submittedName>
        <fullName evidence="9">FecCD family ABC transporter permease</fullName>
    </submittedName>
</protein>
<keyword evidence="6 8" id="KW-1133">Transmembrane helix</keyword>
<feature type="transmembrane region" description="Helical" evidence="8">
    <location>
        <begin position="320"/>
        <end position="340"/>
    </location>
</feature>
<proteinExistence type="inferred from homology"/>
<dbReference type="Pfam" id="PF01032">
    <property type="entry name" value="FecCD"/>
    <property type="match status" value="1"/>
</dbReference>
<feature type="transmembrane region" description="Helical" evidence="8">
    <location>
        <begin position="205"/>
        <end position="225"/>
    </location>
</feature>
<dbReference type="EMBL" id="JBHMAG010000014">
    <property type="protein sequence ID" value="MFB9754319.1"/>
    <property type="molecule type" value="Genomic_DNA"/>
</dbReference>
<keyword evidence="7 8" id="KW-0472">Membrane</keyword>
<evidence type="ECO:0000313" key="10">
    <source>
        <dbReference type="Proteomes" id="UP001589619"/>
    </source>
</evidence>
<comment type="similarity">
    <text evidence="2">Belongs to the binding-protein-dependent transport system permease family. FecCD subfamily.</text>
</comment>
<dbReference type="PANTHER" id="PTHR30472:SF64">
    <property type="entry name" value="IRON(3+)-HYDROXAMATE IMPORT SYSTEM PERMEASE PROTEIN FHUG"/>
    <property type="match status" value="1"/>
</dbReference>
<comment type="caution">
    <text evidence="9">The sequence shown here is derived from an EMBL/GenBank/DDBJ whole genome shotgun (WGS) entry which is preliminary data.</text>
</comment>
<evidence type="ECO:0000256" key="4">
    <source>
        <dbReference type="ARBA" id="ARBA00022475"/>
    </source>
</evidence>
<reference evidence="9 10" key="1">
    <citation type="submission" date="2024-09" db="EMBL/GenBank/DDBJ databases">
        <authorList>
            <person name="Sun Q."/>
            <person name="Mori K."/>
        </authorList>
    </citation>
    <scope>NUCLEOTIDE SEQUENCE [LARGE SCALE GENOMIC DNA]</scope>
    <source>
        <strain evidence="9 10">JCM 12520</strain>
    </source>
</reference>
<organism evidence="9 10">
    <name type="scientific">Paenibacillus hodogayensis</name>
    <dbReference type="NCBI Taxonomy" id="279208"/>
    <lineage>
        <taxon>Bacteria</taxon>
        <taxon>Bacillati</taxon>
        <taxon>Bacillota</taxon>
        <taxon>Bacilli</taxon>
        <taxon>Bacillales</taxon>
        <taxon>Paenibacillaceae</taxon>
        <taxon>Paenibacillus</taxon>
    </lineage>
</organism>
<feature type="transmembrane region" description="Helical" evidence="8">
    <location>
        <begin position="252"/>
        <end position="279"/>
    </location>
</feature>
<comment type="subcellular location">
    <subcellularLocation>
        <location evidence="1">Cell membrane</location>
        <topology evidence="1">Multi-pass membrane protein</topology>
    </subcellularLocation>
</comment>